<organism evidence="2 3">
    <name type="scientific">Burkholderia cepacia</name>
    <name type="common">Pseudomonas cepacia</name>
    <dbReference type="NCBI Taxonomy" id="292"/>
    <lineage>
        <taxon>Bacteria</taxon>
        <taxon>Pseudomonadati</taxon>
        <taxon>Pseudomonadota</taxon>
        <taxon>Betaproteobacteria</taxon>
        <taxon>Burkholderiales</taxon>
        <taxon>Burkholderiaceae</taxon>
        <taxon>Burkholderia</taxon>
        <taxon>Burkholderia cepacia complex</taxon>
    </lineage>
</organism>
<name>A0AAX2RD13_BURCE</name>
<keyword evidence="1" id="KW-1133">Transmembrane helix</keyword>
<dbReference type="AlphaFoldDB" id="A0AAX2RD13"/>
<dbReference type="Proteomes" id="UP000298234">
    <property type="component" value="Unassembled WGS sequence"/>
</dbReference>
<protein>
    <submittedName>
        <fullName evidence="2">Uncharacterized protein</fullName>
    </submittedName>
</protein>
<evidence type="ECO:0000313" key="3">
    <source>
        <dbReference type="Proteomes" id="UP000298234"/>
    </source>
</evidence>
<evidence type="ECO:0000313" key="2">
    <source>
        <dbReference type="EMBL" id="TEU34403.1"/>
    </source>
</evidence>
<accession>A0AAX2RD13</accession>
<evidence type="ECO:0000256" key="1">
    <source>
        <dbReference type="SAM" id="Phobius"/>
    </source>
</evidence>
<keyword evidence="1" id="KW-0472">Membrane</keyword>
<feature type="transmembrane region" description="Helical" evidence="1">
    <location>
        <begin position="35"/>
        <end position="68"/>
    </location>
</feature>
<dbReference type="EMBL" id="SNSQ01000074">
    <property type="protein sequence ID" value="TEU34403.1"/>
    <property type="molecule type" value="Genomic_DNA"/>
</dbReference>
<sequence length="172" mass="18567">MTSTNANSPKALRKIVLARQQAMPNYRLKRNIHRLLSVVSLALLAGGIWLVAQGCVAIALVALITLAISMNFANLSRGFVDLCNCPYPDRTSVSDEALAAIADAPDVPDSVKIKLATTVLEHGYVTVSKLLEVDRELSRQRVAATRKSSPGAAKLIGYYNSKAKEATEQAHH</sequence>
<proteinExistence type="predicted"/>
<reference evidence="2 3" key="1">
    <citation type="submission" date="2019-03" db="EMBL/GenBank/DDBJ databases">
        <title>Burkholderia cepacia outbreak.</title>
        <authorList>
            <person name="Farzana R."/>
            <person name="Walsh T.R."/>
        </authorList>
    </citation>
    <scope>NUCLEOTIDE SEQUENCE [LARGE SCALE GENOMIC DNA]</scope>
    <source>
        <strain evidence="3">d13</strain>
    </source>
</reference>
<dbReference type="RefSeq" id="WP_134257627.1">
    <property type="nucleotide sequence ID" value="NZ_SNSH01000083.1"/>
</dbReference>
<comment type="caution">
    <text evidence="2">The sequence shown here is derived from an EMBL/GenBank/DDBJ whole genome shotgun (WGS) entry which is preliminary data.</text>
</comment>
<gene>
    <name evidence="2" type="ORF">E3D37_38970</name>
</gene>
<keyword evidence="1" id="KW-0812">Transmembrane</keyword>